<name>B9LZS7_GEODF</name>
<dbReference type="HOGENOM" id="CLU_091231_0_0_7"/>
<dbReference type="Proteomes" id="UP000007721">
    <property type="component" value="Chromosome"/>
</dbReference>
<evidence type="ECO:0000313" key="1">
    <source>
        <dbReference type="EMBL" id="ACM18891.1"/>
    </source>
</evidence>
<proteinExistence type="predicted"/>
<keyword evidence="2" id="KW-1185">Reference proteome</keyword>
<dbReference type="RefSeq" id="WP_012645620.1">
    <property type="nucleotide sequence ID" value="NC_011979.1"/>
</dbReference>
<accession>B9LZS7</accession>
<protein>
    <submittedName>
        <fullName evidence="1">Uncharacterized protein</fullName>
    </submittedName>
</protein>
<evidence type="ECO:0000313" key="2">
    <source>
        <dbReference type="Proteomes" id="UP000007721"/>
    </source>
</evidence>
<dbReference type="eggNOG" id="COG0638">
    <property type="taxonomic scope" value="Bacteria"/>
</dbReference>
<sequence>MSLIVTVNVEEGIVMASDSRLTMNLPRDVNGQTVLECGVSQSDTIYKTFLAKNGIGISMYGDATINAIPISGYIESFINEKMVEGQTSVDEVPELLVEYFQAMSNIPNTGFHVAGYKTEGEKRVKKVYKVIISNGNISNIVPNQLLHGSIWDGESDVLIRVINPHLHFSEDMVAYSPLTSHSIPFEMFTLQDAIDFAVYAIKTTADTMRFQMRTKTVGGPIDVLVIKQHEAFWIQKKSLHI</sequence>
<organism evidence="1 2">
    <name type="scientific">Geotalea daltonii (strain DSM 22248 / JCM 15807 / FRC-32)</name>
    <name type="common">Geobacter daltonii</name>
    <dbReference type="NCBI Taxonomy" id="316067"/>
    <lineage>
        <taxon>Bacteria</taxon>
        <taxon>Pseudomonadati</taxon>
        <taxon>Thermodesulfobacteriota</taxon>
        <taxon>Desulfuromonadia</taxon>
        <taxon>Geobacterales</taxon>
        <taxon>Geobacteraceae</taxon>
        <taxon>Geotalea</taxon>
    </lineage>
</organism>
<dbReference type="AlphaFoldDB" id="B9LZS7"/>
<dbReference type="OrthoDB" id="978985at2"/>
<reference evidence="1 2" key="1">
    <citation type="submission" date="2009-01" db="EMBL/GenBank/DDBJ databases">
        <title>Complete sequence of Geobacter sp. FRC-32.</title>
        <authorList>
            <consortium name="US DOE Joint Genome Institute"/>
            <person name="Lucas S."/>
            <person name="Copeland A."/>
            <person name="Lapidus A."/>
            <person name="Glavina del Rio T."/>
            <person name="Dalin E."/>
            <person name="Tice H."/>
            <person name="Bruce D."/>
            <person name="Goodwin L."/>
            <person name="Pitluck S."/>
            <person name="Saunders E."/>
            <person name="Brettin T."/>
            <person name="Detter J.C."/>
            <person name="Han C."/>
            <person name="Larimer F."/>
            <person name="Land M."/>
            <person name="Hauser L."/>
            <person name="Kyrpides N."/>
            <person name="Ovchinnikova G."/>
            <person name="Kostka J."/>
            <person name="Richardson P."/>
        </authorList>
    </citation>
    <scope>NUCLEOTIDE SEQUENCE [LARGE SCALE GENOMIC DNA]</scope>
    <source>
        <strain evidence="2">DSM 22248 / JCM 15807 / FRC-32</strain>
    </source>
</reference>
<dbReference type="KEGG" id="geo:Geob_0522"/>
<dbReference type="STRING" id="316067.Geob_0522"/>
<dbReference type="EMBL" id="CP001390">
    <property type="protein sequence ID" value="ACM18891.1"/>
    <property type="molecule type" value="Genomic_DNA"/>
</dbReference>
<gene>
    <name evidence="1" type="ordered locus">Geob_0522</name>
</gene>